<name>A0A8J3QTW5_9ACTN</name>
<protein>
    <submittedName>
        <fullName evidence="1">Uncharacterized protein</fullName>
    </submittedName>
</protein>
<evidence type="ECO:0000313" key="2">
    <source>
        <dbReference type="Proteomes" id="UP000642748"/>
    </source>
</evidence>
<proteinExistence type="predicted"/>
<organism evidence="1 2">
    <name type="scientific">Rugosimonospora africana</name>
    <dbReference type="NCBI Taxonomy" id="556532"/>
    <lineage>
        <taxon>Bacteria</taxon>
        <taxon>Bacillati</taxon>
        <taxon>Actinomycetota</taxon>
        <taxon>Actinomycetes</taxon>
        <taxon>Micromonosporales</taxon>
        <taxon>Micromonosporaceae</taxon>
        <taxon>Rugosimonospora</taxon>
    </lineage>
</organism>
<dbReference type="RefSeq" id="WP_203919516.1">
    <property type="nucleotide sequence ID" value="NZ_BONZ01000038.1"/>
</dbReference>
<gene>
    <name evidence="1" type="ORF">Raf01_40790</name>
</gene>
<accession>A0A8J3QTW5</accession>
<comment type="caution">
    <text evidence="1">The sequence shown here is derived from an EMBL/GenBank/DDBJ whole genome shotgun (WGS) entry which is preliminary data.</text>
</comment>
<sequence>MAHQHDLAVSRESEEFLGKIVGGLFGEGEDESEAEGEEFLGGIGKLVGGLLGEGEDEFEDELEGEFEDEFESEYEDEFEGEFEDELEAEYEDESEEFLGGLGKVVGGLLGESEYESEYEDEAEFEDEYEAEYEDEGEEFFKGLRKRFGGLLRKAAPMLKTLAKTAGPLVATAVGGPIAGMAARALTSQLEGEAEGESESELEADHRAATGRPLTAAQCEAEALAAMATQAASEAEAEALAGAASLTVLSARDRRALARVLPGLVRGSAVITRLLYGTQEAREFVRAVPTIVRDTAETLTRRASSGAPVTSAHAGRVMARHTARVLGSHRRCRHALARNVVGARRYAKAHHGPHHGPHHGHRGGYQYAGGRPRHHGARAVRGYPVRNRLVGGHGTGLNTARRSSTMRVVTPVRVPGRPGQPARTVRVVTDVRVPRGATPARTATVTRVGQRHTR</sequence>
<dbReference type="EMBL" id="BONZ01000038">
    <property type="protein sequence ID" value="GIH15907.1"/>
    <property type="molecule type" value="Genomic_DNA"/>
</dbReference>
<keyword evidence="2" id="KW-1185">Reference proteome</keyword>
<dbReference type="Proteomes" id="UP000642748">
    <property type="component" value="Unassembled WGS sequence"/>
</dbReference>
<evidence type="ECO:0000313" key="1">
    <source>
        <dbReference type="EMBL" id="GIH15907.1"/>
    </source>
</evidence>
<dbReference type="AlphaFoldDB" id="A0A8J3QTW5"/>
<reference evidence="1" key="1">
    <citation type="submission" date="2021-01" db="EMBL/GenBank/DDBJ databases">
        <title>Whole genome shotgun sequence of Rugosimonospora africana NBRC 104875.</title>
        <authorList>
            <person name="Komaki H."/>
            <person name="Tamura T."/>
        </authorList>
    </citation>
    <scope>NUCLEOTIDE SEQUENCE</scope>
    <source>
        <strain evidence="1">NBRC 104875</strain>
    </source>
</reference>